<feature type="transmembrane region" description="Helical" evidence="14">
    <location>
        <begin position="45"/>
        <end position="73"/>
    </location>
</feature>
<evidence type="ECO:0000256" key="3">
    <source>
        <dbReference type="ARBA" id="ARBA00004236"/>
    </source>
</evidence>
<comment type="catalytic activity">
    <reaction evidence="1">
        <text>ATP + protein L-histidine = ADP + protein N-phospho-L-histidine.</text>
        <dbReference type="EC" id="2.7.13.3"/>
    </reaction>
</comment>
<dbReference type="PROSITE" id="PS50109">
    <property type="entry name" value="HIS_KIN"/>
    <property type="match status" value="1"/>
</dbReference>
<dbReference type="InterPro" id="IPR025201">
    <property type="entry name" value="KdpD_TM"/>
</dbReference>
<evidence type="ECO:0000256" key="8">
    <source>
        <dbReference type="ARBA" id="ARBA00022741"/>
    </source>
</evidence>
<keyword evidence="5" id="KW-0597">Phosphoprotein</keyword>
<keyword evidence="11 14" id="KW-1133">Transmembrane helix</keyword>
<comment type="subcellular location">
    <subcellularLocation>
        <location evidence="3">Cell membrane</location>
    </subcellularLocation>
    <subcellularLocation>
        <location evidence="2">Membrane</location>
        <topology evidence="2">Multi-pass membrane protein</topology>
    </subcellularLocation>
</comment>
<evidence type="ECO:0000256" key="1">
    <source>
        <dbReference type="ARBA" id="ARBA00000085"/>
    </source>
</evidence>
<evidence type="ECO:0000313" key="16">
    <source>
        <dbReference type="EMBL" id="MFD1846337.1"/>
    </source>
</evidence>
<dbReference type="SUPFAM" id="SSF55874">
    <property type="entry name" value="ATPase domain of HSP90 chaperone/DNA topoisomerase II/histidine kinase"/>
    <property type="match status" value="1"/>
</dbReference>
<sequence>MSSTSLSMLGRVRVGIGFALAVILPPLLEWFMFTIGSDFLAVDVLVQLAGVIAVALVGGLWPALLAALFSTLVLNYFSTDPVGSLEITDPQNLLTLTIFIAVAVAVSLVVGLAARRSSEAAAATAEAATLGELARGVLAAEDTLQGYLAHVRTHFEVTVVALFDRKVPGGARPTRVASDQAAGAFENSAKTEKNELSLLAADTTEELPDGLVLALYGRTLNPREQRLLTAFGSQLTAMRQRQELIISTQANRRLSEGNLMRTAILRAVSHDLRTPLAGIKLAVSSLRHDAVQLPVDEQKELLETIEDYSDRLDALVNNLLDMSRLTGDAVTPHLRAVHWVDVLPGALAGVPPHRVRVEVPGNLPPVAADHGMLERVVANILENADKYAGGEDIVISGSVEGTIQAGTESVPAGELRIIDHGQGIGADDADTIFQPFQRADDAPAGAGVGLGLAVAKGFTEVMGGQLTAEATPGGGLTLRVRLPLATGASE</sequence>
<dbReference type="Pfam" id="PF02518">
    <property type="entry name" value="HATPase_c"/>
    <property type="match status" value="1"/>
</dbReference>
<dbReference type="EC" id="2.7.13.3" evidence="4"/>
<dbReference type="Gene3D" id="1.20.120.620">
    <property type="entry name" value="Backbone structure of the membrane domain of e. Coli histidine kinase receptor kdpd"/>
    <property type="match status" value="1"/>
</dbReference>
<name>A0ABW4Q6L9_9MICC</name>
<keyword evidence="10" id="KW-0067">ATP-binding</keyword>
<keyword evidence="7 14" id="KW-0812">Transmembrane</keyword>
<comment type="caution">
    <text evidence="16">The sequence shown here is derived from an EMBL/GenBank/DDBJ whole genome shotgun (WGS) entry which is preliminary data.</text>
</comment>
<dbReference type="CDD" id="cd00082">
    <property type="entry name" value="HisKA"/>
    <property type="match status" value="1"/>
</dbReference>
<dbReference type="Gene3D" id="1.10.287.130">
    <property type="match status" value="1"/>
</dbReference>
<gene>
    <name evidence="16" type="ORF">ACFSFX_06960</name>
</gene>
<evidence type="ECO:0000259" key="15">
    <source>
        <dbReference type="PROSITE" id="PS50109"/>
    </source>
</evidence>
<dbReference type="InterPro" id="IPR036890">
    <property type="entry name" value="HATPase_C_sf"/>
</dbReference>
<evidence type="ECO:0000256" key="2">
    <source>
        <dbReference type="ARBA" id="ARBA00004141"/>
    </source>
</evidence>
<dbReference type="Pfam" id="PF13493">
    <property type="entry name" value="DUF4118"/>
    <property type="match status" value="1"/>
</dbReference>
<feature type="domain" description="Histidine kinase" evidence="15">
    <location>
        <begin position="267"/>
        <end position="486"/>
    </location>
</feature>
<dbReference type="RefSeq" id="WP_343879732.1">
    <property type="nucleotide sequence ID" value="NZ_BAAAIJ010000047.1"/>
</dbReference>
<dbReference type="EMBL" id="JBHUGA010000011">
    <property type="protein sequence ID" value="MFD1846337.1"/>
    <property type="molecule type" value="Genomic_DNA"/>
</dbReference>
<feature type="transmembrane region" description="Helical" evidence="14">
    <location>
        <begin position="12"/>
        <end position="33"/>
    </location>
</feature>
<dbReference type="PANTHER" id="PTHR45569">
    <property type="entry name" value="SENSOR PROTEIN KDPD"/>
    <property type="match status" value="1"/>
</dbReference>
<dbReference type="SUPFAM" id="SSF47384">
    <property type="entry name" value="Homodimeric domain of signal transducing histidine kinase"/>
    <property type="match status" value="1"/>
</dbReference>
<dbReference type="Proteomes" id="UP001597307">
    <property type="component" value="Unassembled WGS sequence"/>
</dbReference>
<keyword evidence="6" id="KW-0808">Transferase</keyword>
<keyword evidence="13 14" id="KW-0472">Membrane</keyword>
<evidence type="ECO:0000256" key="6">
    <source>
        <dbReference type="ARBA" id="ARBA00022679"/>
    </source>
</evidence>
<dbReference type="SMART" id="SM00388">
    <property type="entry name" value="HisKA"/>
    <property type="match status" value="1"/>
</dbReference>
<dbReference type="InterPro" id="IPR052023">
    <property type="entry name" value="Histidine_kinase_KdpD"/>
</dbReference>
<proteinExistence type="predicted"/>
<dbReference type="Pfam" id="PF00512">
    <property type="entry name" value="HisKA"/>
    <property type="match status" value="1"/>
</dbReference>
<dbReference type="InterPro" id="IPR005467">
    <property type="entry name" value="His_kinase_dom"/>
</dbReference>
<protein>
    <recommendedName>
        <fullName evidence="4">histidine kinase</fullName>
        <ecNumber evidence="4">2.7.13.3</ecNumber>
    </recommendedName>
</protein>
<keyword evidence="9" id="KW-0418">Kinase</keyword>
<dbReference type="Gene3D" id="3.30.565.10">
    <property type="entry name" value="Histidine kinase-like ATPase, C-terminal domain"/>
    <property type="match status" value="1"/>
</dbReference>
<evidence type="ECO:0000256" key="12">
    <source>
        <dbReference type="ARBA" id="ARBA00023012"/>
    </source>
</evidence>
<organism evidence="16 17">
    <name type="scientific">Arthrobacter flavus</name>
    <dbReference type="NCBI Taxonomy" id="95172"/>
    <lineage>
        <taxon>Bacteria</taxon>
        <taxon>Bacillati</taxon>
        <taxon>Actinomycetota</taxon>
        <taxon>Actinomycetes</taxon>
        <taxon>Micrococcales</taxon>
        <taxon>Micrococcaceae</taxon>
        <taxon>Arthrobacter</taxon>
    </lineage>
</organism>
<dbReference type="InterPro" id="IPR004358">
    <property type="entry name" value="Sig_transdc_His_kin-like_C"/>
</dbReference>
<evidence type="ECO:0000256" key="9">
    <source>
        <dbReference type="ARBA" id="ARBA00022777"/>
    </source>
</evidence>
<evidence type="ECO:0000256" key="13">
    <source>
        <dbReference type="ARBA" id="ARBA00023136"/>
    </source>
</evidence>
<dbReference type="InterPro" id="IPR003594">
    <property type="entry name" value="HATPase_dom"/>
</dbReference>
<dbReference type="InterPro" id="IPR003661">
    <property type="entry name" value="HisK_dim/P_dom"/>
</dbReference>
<evidence type="ECO:0000256" key="11">
    <source>
        <dbReference type="ARBA" id="ARBA00022989"/>
    </source>
</evidence>
<feature type="transmembrane region" description="Helical" evidence="14">
    <location>
        <begin position="93"/>
        <end position="114"/>
    </location>
</feature>
<dbReference type="InterPro" id="IPR036097">
    <property type="entry name" value="HisK_dim/P_sf"/>
</dbReference>
<keyword evidence="8" id="KW-0547">Nucleotide-binding</keyword>
<evidence type="ECO:0000256" key="7">
    <source>
        <dbReference type="ARBA" id="ARBA00022692"/>
    </source>
</evidence>
<evidence type="ECO:0000256" key="14">
    <source>
        <dbReference type="SAM" id="Phobius"/>
    </source>
</evidence>
<dbReference type="SMART" id="SM00387">
    <property type="entry name" value="HATPase_c"/>
    <property type="match status" value="1"/>
</dbReference>
<accession>A0ABW4Q6L9</accession>
<evidence type="ECO:0000256" key="10">
    <source>
        <dbReference type="ARBA" id="ARBA00022840"/>
    </source>
</evidence>
<keyword evidence="12" id="KW-0902">Two-component regulatory system</keyword>
<dbReference type="PANTHER" id="PTHR45569:SF1">
    <property type="entry name" value="SENSOR PROTEIN KDPD"/>
    <property type="match status" value="1"/>
</dbReference>
<evidence type="ECO:0000313" key="17">
    <source>
        <dbReference type="Proteomes" id="UP001597307"/>
    </source>
</evidence>
<keyword evidence="17" id="KW-1185">Reference proteome</keyword>
<evidence type="ECO:0000256" key="5">
    <source>
        <dbReference type="ARBA" id="ARBA00022553"/>
    </source>
</evidence>
<reference evidence="17" key="1">
    <citation type="journal article" date="2019" name="Int. J. Syst. Evol. Microbiol.">
        <title>The Global Catalogue of Microorganisms (GCM) 10K type strain sequencing project: providing services to taxonomists for standard genome sequencing and annotation.</title>
        <authorList>
            <consortium name="The Broad Institute Genomics Platform"/>
            <consortium name="The Broad Institute Genome Sequencing Center for Infectious Disease"/>
            <person name="Wu L."/>
            <person name="Ma J."/>
        </authorList>
    </citation>
    <scope>NUCLEOTIDE SEQUENCE [LARGE SCALE GENOMIC DNA]</scope>
    <source>
        <strain evidence="17">JCM 11496</strain>
    </source>
</reference>
<evidence type="ECO:0000256" key="4">
    <source>
        <dbReference type="ARBA" id="ARBA00012438"/>
    </source>
</evidence>
<dbReference type="PRINTS" id="PR00344">
    <property type="entry name" value="BCTRLSENSOR"/>
</dbReference>
<dbReference type="InterPro" id="IPR038318">
    <property type="entry name" value="KdpD_sf"/>
</dbReference>